<dbReference type="PANTHER" id="PTHR33627">
    <property type="entry name" value="TRANSPOSASE"/>
    <property type="match status" value="1"/>
</dbReference>
<sequence length="102" mass="11262">MFARILNGMCWTFLGALPRADQRVKAQVYRRGALTDGQRKSMWPTADRISAGFQQFVSSSTRPAEPVRARLAQLADEVISQVGWLLDDTGFPKDGKHSPGVA</sequence>
<dbReference type="RefSeq" id="WP_344306202.1">
    <property type="nucleotide sequence ID" value="NZ_BAAANY010000001.1"/>
</dbReference>
<evidence type="ECO:0000313" key="2">
    <source>
        <dbReference type="EMBL" id="GAA1656163.1"/>
    </source>
</evidence>
<reference evidence="2 3" key="1">
    <citation type="journal article" date="2019" name="Int. J. Syst. Evol. Microbiol.">
        <title>The Global Catalogue of Microorganisms (GCM) 10K type strain sequencing project: providing services to taxonomists for standard genome sequencing and annotation.</title>
        <authorList>
            <consortium name="The Broad Institute Genomics Platform"/>
            <consortium name="The Broad Institute Genome Sequencing Center for Infectious Disease"/>
            <person name="Wu L."/>
            <person name="Ma J."/>
        </authorList>
    </citation>
    <scope>NUCLEOTIDE SEQUENCE [LARGE SCALE GENOMIC DNA]</scope>
    <source>
        <strain evidence="2 3">JCM 14718</strain>
    </source>
</reference>
<keyword evidence="3" id="KW-1185">Reference proteome</keyword>
<feature type="domain" description="Transposase IS701-like DDE" evidence="1">
    <location>
        <begin position="13"/>
        <end position="102"/>
    </location>
</feature>
<dbReference type="PANTHER" id="PTHR33627:SF1">
    <property type="entry name" value="TRANSPOSASE"/>
    <property type="match status" value="1"/>
</dbReference>
<gene>
    <name evidence="2" type="ORF">GCM10009765_01810</name>
</gene>
<dbReference type="Proteomes" id="UP001500618">
    <property type="component" value="Unassembled WGS sequence"/>
</dbReference>
<proteinExistence type="predicted"/>
<comment type="caution">
    <text evidence="2">The sequence shown here is derived from an EMBL/GenBank/DDBJ whole genome shotgun (WGS) entry which is preliminary data.</text>
</comment>
<organism evidence="2 3">
    <name type="scientific">Fodinicola feengrottensis</name>
    <dbReference type="NCBI Taxonomy" id="435914"/>
    <lineage>
        <taxon>Bacteria</taxon>
        <taxon>Bacillati</taxon>
        <taxon>Actinomycetota</taxon>
        <taxon>Actinomycetes</taxon>
        <taxon>Mycobacteriales</taxon>
        <taxon>Fodinicola</taxon>
    </lineage>
</organism>
<evidence type="ECO:0000313" key="3">
    <source>
        <dbReference type="Proteomes" id="UP001500618"/>
    </source>
</evidence>
<accession>A0ABN2FQ36</accession>
<evidence type="ECO:0000259" key="1">
    <source>
        <dbReference type="Pfam" id="PF13546"/>
    </source>
</evidence>
<dbReference type="InterPro" id="IPR039365">
    <property type="entry name" value="IS701-like"/>
</dbReference>
<protein>
    <recommendedName>
        <fullName evidence="1">Transposase IS701-like DDE domain-containing protein</fullName>
    </recommendedName>
</protein>
<name>A0ABN2FQ36_9ACTN</name>
<dbReference type="InterPro" id="IPR038721">
    <property type="entry name" value="IS701-like_DDE_dom"/>
</dbReference>
<dbReference type="EMBL" id="BAAANY010000001">
    <property type="protein sequence ID" value="GAA1656163.1"/>
    <property type="molecule type" value="Genomic_DNA"/>
</dbReference>
<dbReference type="Pfam" id="PF13546">
    <property type="entry name" value="DDE_5"/>
    <property type="match status" value="1"/>
</dbReference>